<evidence type="ECO:0000256" key="7">
    <source>
        <dbReference type="ARBA" id="ARBA00023224"/>
    </source>
</evidence>
<reference evidence="11 13" key="2">
    <citation type="journal article" date="2013" name="Nature">
        <title>Insights into bilaterian evolution from three spiralian genomes.</title>
        <authorList>
            <person name="Simakov O."/>
            <person name="Marletaz F."/>
            <person name="Cho S.J."/>
            <person name="Edsinger-Gonzales E."/>
            <person name="Havlak P."/>
            <person name="Hellsten U."/>
            <person name="Kuo D.H."/>
            <person name="Larsson T."/>
            <person name="Lv J."/>
            <person name="Arendt D."/>
            <person name="Savage R."/>
            <person name="Osoegawa K."/>
            <person name="de Jong P."/>
            <person name="Grimwood J."/>
            <person name="Chapman J.A."/>
            <person name="Shapiro H."/>
            <person name="Aerts A."/>
            <person name="Otillar R.P."/>
            <person name="Terry A.Y."/>
            <person name="Boore J.L."/>
            <person name="Grigoriev I.V."/>
            <person name="Lindberg D.R."/>
            <person name="Seaver E.C."/>
            <person name="Weisblat D.A."/>
            <person name="Putnam N.H."/>
            <person name="Rokhsar D.S."/>
        </authorList>
    </citation>
    <scope>NUCLEOTIDE SEQUENCE</scope>
    <source>
        <strain evidence="11 13">I ESC-2004</strain>
    </source>
</reference>
<feature type="transmembrane region" description="Helical" evidence="9">
    <location>
        <begin position="133"/>
        <end position="154"/>
    </location>
</feature>
<dbReference type="Pfam" id="PF00001">
    <property type="entry name" value="7tm_1"/>
    <property type="match status" value="1"/>
</dbReference>
<evidence type="ECO:0000313" key="12">
    <source>
        <dbReference type="EnsemblMetazoa" id="CapteP217182"/>
    </source>
</evidence>
<keyword evidence="4" id="KW-0297">G-protein coupled receptor</keyword>
<keyword evidence="6" id="KW-0675">Receptor</keyword>
<feature type="compositionally biased region" description="Polar residues" evidence="8">
    <location>
        <begin position="394"/>
        <end position="408"/>
    </location>
</feature>
<feature type="transmembrane region" description="Helical" evidence="9">
    <location>
        <begin position="60"/>
        <end position="84"/>
    </location>
</feature>
<reference evidence="12" key="3">
    <citation type="submission" date="2015-06" db="UniProtKB">
        <authorList>
            <consortium name="EnsemblMetazoa"/>
        </authorList>
    </citation>
    <scope>IDENTIFICATION</scope>
</reference>
<dbReference type="CDD" id="cd00637">
    <property type="entry name" value="7tm_classA_rhodopsin-like"/>
    <property type="match status" value="1"/>
</dbReference>
<organism evidence="11">
    <name type="scientific">Capitella teleta</name>
    <name type="common">Polychaete worm</name>
    <dbReference type="NCBI Taxonomy" id="283909"/>
    <lineage>
        <taxon>Eukaryota</taxon>
        <taxon>Metazoa</taxon>
        <taxon>Spiralia</taxon>
        <taxon>Lophotrochozoa</taxon>
        <taxon>Annelida</taxon>
        <taxon>Polychaeta</taxon>
        <taxon>Sedentaria</taxon>
        <taxon>Scolecida</taxon>
        <taxon>Capitellidae</taxon>
        <taxon>Capitella</taxon>
    </lineage>
</organism>
<sequence>MKDPPRRSKLVHLPIRSGSTRSMILYTVISPSVYENIQTVGILSSFYMMALSDDQPEYPFIGFTGLWLFVSVVSNFGVLVVILYHKKTQSVTSIFMCNLALSDIFLAAFVIPQSVHDLSHQEDYHEGVLACKLINFLPVLCITGSVYTLVAMSHERCRAIVYHTKVQISVPKSKIGCICIWFFSFLISVPSIIEYKVYALPDLTNSTAEDAHQTQSPYTEDPHHDDHHHDILRCGSQGIDRNFVVANGIFLLFTSYIFPMLVMFYNYGKLVHFIFKQSSRVEPSDAGPTATKVVGSRTLSKRRMKIVKMLIIVTLLFCICWAPYFSILIMAKIRGKDDSSEADSLLNKFRLCLTIFSTSYNFVTYFKYNESFRAGFLNLFCRCITKKVPEPSLTNTQGGARQQSSVAGTTAKIRGKDDSSEADSLLNKFRLCLTIFSASYNFVTYFKYNESFRAGFLNLFCRCITKKVPEPSLTNTQGGARQQSSVAGTTAVNN</sequence>
<evidence type="ECO:0000256" key="5">
    <source>
        <dbReference type="ARBA" id="ARBA00023136"/>
    </source>
</evidence>
<dbReference type="InterPro" id="IPR017452">
    <property type="entry name" value="GPCR_Rhodpsn_7TM"/>
</dbReference>
<feature type="transmembrane region" description="Helical" evidence="9">
    <location>
        <begin position="175"/>
        <end position="193"/>
    </location>
</feature>
<evidence type="ECO:0000256" key="4">
    <source>
        <dbReference type="ARBA" id="ARBA00023040"/>
    </source>
</evidence>
<feature type="domain" description="G-protein coupled receptors family 1 profile" evidence="10">
    <location>
        <begin position="74"/>
        <end position="365"/>
    </location>
</feature>
<dbReference type="OMA" id="FERKQSI"/>
<dbReference type="STRING" id="283909.R7U101"/>
<dbReference type="SMART" id="SM01381">
    <property type="entry name" value="7TM_GPCR_Srsx"/>
    <property type="match status" value="1"/>
</dbReference>
<keyword evidence="2 9" id="KW-0812">Transmembrane</keyword>
<evidence type="ECO:0000256" key="3">
    <source>
        <dbReference type="ARBA" id="ARBA00022989"/>
    </source>
</evidence>
<dbReference type="EMBL" id="AMQN01009919">
    <property type="status" value="NOT_ANNOTATED_CDS"/>
    <property type="molecule type" value="Genomic_DNA"/>
</dbReference>
<keyword evidence="3 9" id="KW-1133">Transmembrane helix</keyword>
<proteinExistence type="predicted"/>
<dbReference type="InterPro" id="IPR000276">
    <property type="entry name" value="GPCR_Rhodpsn"/>
</dbReference>
<evidence type="ECO:0000256" key="2">
    <source>
        <dbReference type="ARBA" id="ARBA00022692"/>
    </source>
</evidence>
<feature type="transmembrane region" description="Helical" evidence="9">
    <location>
        <begin position="23"/>
        <end position="48"/>
    </location>
</feature>
<dbReference type="GO" id="GO:0004930">
    <property type="term" value="F:G protein-coupled receptor activity"/>
    <property type="evidence" value="ECO:0007669"/>
    <property type="project" value="UniProtKB-KW"/>
</dbReference>
<evidence type="ECO:0000313" key="11">
    <source>
        <dbReference type="EMBL" id="ELT99684.1"/>
    </source>
</evidence>
<feature type="region of interest" description="Disordered" evidence="8">
    <location>
        <begin position="472"/>
        <end position="494"/>
    </location>
</feature>
<protein>
    <recommendedName>
        <fullName evidence="10">G-protein coupled receptors family 1 profile domain-containing protein</fullName>
    </recommendedName>
</protein>
<dbReference type="SUPFAM" id="SSF81321">
    <property type="entry name" value="Family A G protein-coupled receptor-like"/>
    <property type="match status" value="1"/>
</dbReference>
<keyword evidence="5 9" id="KW-0472">Membrane</keyword>
<keyword evidence="13" id="KW-1185">Reference proteome</keyword>
<gene>
    <name evidence="11" type="ORF">CAPTEDRAFT_217182</name>
</gene>
<dbReference type="PANTHER" id="PTHR45695:SF22">
    <property type="entry name" value="G-PROTEIN COUPLED RECEPTORS FAMILY 1 PROFILE DOMAIN-CONTAINING PROTEIN"/>
    <property type="match status" value="1"/>
</dbReference>
<dbReference type="PRINTS" id="PR00237">
    <property type="entry name" value="GPCRRHODOPSN"/>
</dbReference>
<accession>R7U101</accession>
<dbReference type="Gene3D" id="1.20.1070.10">
    <property type="entry name" value="Rhodopsin 7-helix transmembrane proteins"/>
    <property type="match status" value="1"/>
</dbReference>
<dbReference type="EMBL" id="AMQN01009918">
    <property type="status" value="NOT_ANNOTATED_CDS"/>
    <property type="molecule type" value="Genomic_DNA"/>
</dbReference>
<feature type="transmembrane region" description="Helical" evidence="9">
    <location>
        <begin position="306"/>
        <end position="331"/>
    </location>
</feature>
<reference evidence="13" key="1">
    <citation type="submission" date="2012-12" db="EMBL/GenBank/DDBJ databases">
        <authorList>
            <person name="Hellsten U."/>
            <person name="Grimwood J."/>
            <person name="Chapman J.A."/>
            <person name="Shapiro H."/>
            <person name="Aerts A."/>
            <person name="Otillar R.P."/>
            <person name="Terry A.Y."/>
            <person name="Boore J.L."/>
            <person name="Simakov O."/>
            <person name="Marletaz F."/>
            <person name="Cho S.-J."/>
            <person name="Edsinger-Gonzales E."/>
            <person name="Havlak P."/>
            <person name="Kuo D.-H."/>
            <person name="Larsson T."/>
            <person name="Lv J."/>
            <person name="Arendt D."/>
            <person name="Savage R."/>
            <person name="Osoegawa K."/>
            <person name="de Jong P."/>
            <person name="Lindberg D.R."/>
            <person name="Seaver E.C."/>
            <person name="Weisblat D.A."/>
            <person name="Putnam N.H."/>
            <person name="Grigoriev I.V."/>
            <person name="Rokhsar D.S."/>
        </authorList>
    </citation>
    <scope>NUCLEOTIDE SEQUENCE</scope>
    <source>
        <strain evidence="13">I ESC-2004</strain>
    </source>
</reference>
<dbReference type="EnsemblMetazoa" id="CapteT217182">
    <property type="protein sequence ID" value="CapteP217182"/>
    <property type="gene ID" value="CapteG217182"/>
</dbReference>
<keyword evidence="7" id="KW-0807">Transducer</keyword>
<evidence type="ECO:0000256" key="6">
    <source>
        <dbReference type="ARBA" id="ARBA00023170"/>
    </source>
</evidence>
<evidence type="ECO:0000313" key="13">
    <source>
        <dbReference type="Proteomes" id="UP000014760"/>
    </source>
</evidence>
<dbReference type="EMBL" id="KB306612">
    <property type="protein sequence ID" value="ELT99684.1"/>
    <property type="molecule type" value="Genomic_DNA"/>
</dbReference>
<evidence type="ECO:0000256" key="8">
    <source>
        <dbReference type="SAM" id="MobiDB-lite"/>
    </source>
</evidence>
<dbReference type="PANTHER" id="PTHR45695">
    <property type="entry name" value="LEUCOKININ RECEPTOR-RELATED"/>
    <property type="match status" value="1"/>
</dbReference>
<feature type="region of interest" description="Disordered" evidence="8">
    <location>
        <begin position="394"/>
        <end position="417"/>
    </location>
</feature>
<evidence type="ECO:0000256" key="1">
    <source>
        <dbReference type="ARBA" id="ARBA00004141"/>
    </source>
</evidence>
<dbReference type="AlphaFoldDB" id="R7U101"/>
<dbReference type="PROSITE" id="PS50262">
    <property type="entry name" value="G_PROTEIN_RECEP_F1_2"/>
    <property type="match status" value="1"/>
</dbReference>
<evidence type="ECO:0000256" key="9">
    <source>
        <dbReference type="SAM" id="Phobius"/>
    </source>
</evidence>
<evidence type="ECO:0000259" key="10">
    <source>
        <dbReference type="PROSITE" id="PS50262"/>
    </source>
</evidence>
<dbReference type="OrthoDB" id="5950040at2759"/>
<feature type="transmembrane region" description="Helical" evidence="9">
    <location>
        <begin position="245"/>
        <end position="267"/>
    </location>
</feature>
<name>R7U101_CAPTE</name>
<dbReference type="GO" id="GO:0005886">
    <property type="term" value="C:plasma membrane"/>
    <property type="evidence" value="ECO:0007669"/>
    <property type="project" value="TreeGrafter"/>
</dbReference>
<comment type="subcellular location">
    <subcellularLocation>
        <location evidence="1">Membrane</location>
        <topology evidence="1">Multi-pass membrane protein</topology>
    </subcellularLocation>
</comment>
<feature type="transmembrane region" description="Helical" evidence="9">
    <location>
        <begin position="91"/>
        <end position="113"/>
    </location>
</feature>
<dbReference type="HOGENOM" id="CLU_552365_0_0_1"/>
<dbReference type="Proteomes" id="UP000014760">
    <property type="component" value="Unassembled WGS sequence"/>
</dbReference>